<reference evidence="3" key="1">
    <citation type="journal article" date="2019" name="Int. J. Syst. Evol. Microbiol.">
        <title>The Global Catalogue of Microorganisms (GCM) 10K type strain sequencing project: providing services to taxonomists for standard genome sequencing and annotation.</title>
        <authorList>
            <consortium name="The Broad Institute Genomics Platform"/>
            <consortium name="The Broad Institute Genome Sequencing Center for Infectious Disease"/>
            <person name="Wu L."/>
            <person name="Ma J."/>
        </authorList>
    </citation>
    <scope>NUCLEOTIDE SEQUENCE [LARGE SCALE GENOMIC DNA]</scope>
    <source>
        <strain evidence="3">JCM 30742</strain>
    </source>
</reference>
<sequence>MIAAWEEWPHDDQAPGPPRRLPKRGAGLRVLGGTGRPGVEVQVFHEPFGSAAEVVEALRGVEAVAAMRERTAFPREVLERLSDLGLLMTGGLGNASIDLTGRR</sequence>
<dbReference type="Proteomes" id="UP001500752">
    <property type="component" value="Unassembled WGS sequence"/>
</dbReference>
<dbReference type="EMBL" id="BAABEO010000009">
    <property type="protein sequence ID" value="GAA3676451.1"/>
    <property type="molecule type" value="Genomic_DNA"/>
</dbReference>
<dbReference type="Gene3D" id="3.40.50.720">
    <property type="entry name" value="NAD(P)-binding Rossmann-like Domain"/>
    <property type="match status" value="1"/>
</dbReference>
<comment type="caution">
    <text evidence="2">The sequence shown here is derived from an EMBL/GenBank/DDBJ whole genome shotgun (WGS) entry which is preliminary data.</text>
</comment>
<keyword evidence="3" id="KW-1185">Reference proteome</keyword>
<protein>
    <submittedName>
        <fullName evidence="2">Uncharacterized protein</fullName>
    </submittedName>
</protein>
<feature type="region of interest" description="Disordered" evidence="1">
    <location>
        <begin position="1"/>
        <end position="25"/>
    </location>
</feature>
<dbReference type="SUPFAM" id="SSF52283">
    <property type="entry name" value="Formate/glycerate dehydrogenase catalytic domain-like"/>
    <property type="match status" value="1"/>
</dbReference>
<gene>
    <name evidence="2" type="ORF">GCM10023081_13410</name>
</gene>
<evidence type="ECO:0000256" key="1">
    <source>
        <dbReference type="SAM" id="MobiDB-lite"/>
    </source>
</evidence>
<accession>A0ABP7C217</accession>
<evidence type="ECO:0000313" key="2">
    <source>
        <dbReference type="EMBL" id="GAA3676451.1"/>
    </source>
</evidence>
<proteinExistence type="predicted"/>
<organism evidence="2 3">
    <name type="scientific">Arthrobacter ginkgonis</name>
    <dbReference type="NCBI Taxonomy" id="1630594"/>
    <lineage>
        <taxon>Bacteria</taxon>
        <taxon>Bacillati</taxon>
        <taxon>Actinomycetota</taxon>
        <taxon>Actinomycetes</taxon>
        <taxon>Micrococcales</taxon>
        <taxon>Micrococcaceae</taxon>
        <taxon>Arthrobacter</taxon>
    </lineage>
</organism>
<name>A0ABP7C217_9MICC</name>
<evidence type="ECO:0000313" key="3">
    <source>
        <dbReference type="Proteomes" id="UP001500752"/>
    </source>
</evidence>